<dbReference type="InterPro" id="IPR006311">
    <property type="entry name" value="TAT_signal"/>
</dbReference>
<dbReference type="PANTHER" id="PTHR11102:SF160">
    <property type="entry name" value="ERAD-ASSOCIATED E3 UBIQUITIN-PROTEIN LIGASE COMPONENT HRD3"/>
    <property type="match status" value="1"/>
</dbReference>
<evidence type="ECO:0000313" key="5">
    <source>
        <dbReference type="Proteomes" id="UP001296873"/>
    </source>
</evidence>
<sequence>MPTVRRTLIPILAALALALPTGAAAQDGAPAPSASEREAEPGAETGRGADGGDTDTQQRDWPGDPLVAQIQQGLMDLGYDLSVVDGLMGPNTRTAIQAFQQDQGMTVTGEATDAVKRAIAREKFQRTQEAERLWRKARLYLRALGYRPGDGAFDSDRAQAALQRFANDHWLQLETTFNARLADVIKRAAGADQLAQQRLCGHHLDADRYQEAFEWCQRAARNEDRRAQYIVGWMYYYGNGVARDYAAAFKWYRKAALRGDPRAMTFLGLMYRQGKGVARNPDRAIAWYERAVEARKQPGGQ</sequence>
<comment type="caution">
    <text evidence="4">The sequence shown here is derived from an EMBL/GenBank/DDBJ whole genome shotgun (WGS) entry which is preliminary data.</text>
</comment>
<dbReference type="InterPro" id="IPR006597">
    <property type="entry name" value="Sel1-like"/>
</dbReference>
<feature type="chain" id="PRO_5047014414" description="Peptidoglycan binding-like domain-containing protein" evidence="2">
    <location>
        <begin position="26"/>
        <end position="301"/>
    </location>
</feature>
<dbReference type="SMART" id="SM00671">
    <property type="entry name" value="SEL1"/>
    <property type="match status" value="3"/>
</dbReference>
<evidence type="ECO:0000259" key="3">
    <source>
        <dbReference type="Pfam" id="PF01471"/>
    </source>
</evidence>
<evidence type="ECO:0000313" key="4">
    <source>
        <dbReference type="EMBL" id="MBK1667238.1"/>
    </source>
</evidence>
<evidence type="ECO:0000256" key="2">
    <source>
        <dbReference type="SAM" id="SignalP"/>
    </source>
</evidence>
<dbReference type="SUPFAM" id="SSF47090">
    <property type="entry name" value="PGBD-like"/>
    <property type="match status" value="1"/>
</dbReference>
<accession>A0ABS1DC01</accession>
<feature type="signal peptide" evidence="2">
    <location>
        <begin position="1"/>
        <end position="25"/>
    </location>
</feature>
<feature type="region of interest" description="Disordered" evidence="1">
    <location>
        <begin position="24"/>
        <end position="63"/>
    </location>
</feature>
<feature type="compositionally biased region" description="Low complexity" evidence="1">
    <location>
        <begin position="24"/>
        <end position="34"/>
    </location>
</feature>
<dbReference type="Pfam" id="PF01471">
    <property type="entry name" value="PG_binding_1"/>
    <property type="match status" value="1"/>
</dbReference>
<dbReference type="Pfam" id="PF08238">
    <property type="entry name" value="Sel1"/>
    <property type="match status" value="3"/>
</dbReference>
<dbReference type="InterPro" id="IPR002477">
    <property type="entry name" value="Peptidoglycan-bd-like"/>
</dbReference>
<dbReference type="InterPro" id="IPR036366">
    <property type="entry name" value="PGBDSf"/>
</dbReference>
<keyword evidence="2" id="KW-0732">Signal</keyword>
<dbReference type="SUPFAM" id="SSF81901">
    <property type="entry name" value="HCP-like"/>
    <property type="match status" value="1"/>
</dbReference>
<dbReference type="Gene3D" id="1.10.101.10">
    <property type="entry name" value="PGBD-like superfamily/PGBD"/>
    <property type="match status" value="1"/>
</dbReference>
<organism evidence="4 5">
    <name type="scientific">Rhodovibrio sodomensis</name>
    <dbReference type="NCBI Taxonomy" id="1088"/>
    <lineage>
        <taxon>Bacteria</taxon>
        <taxon>Pseudomonadati</taxon>
        <taxon>Pseudomonadota</taxon>
        <taxon>Alphaproteobacteria</taxon>
        <taxon>Rhodospirillales</taxon>
        <taxon>Rhodovibrionaceae</taxon>
        <taxon>Rhodovibrio</taxon>
    </lineage>
</organism>
<dbReference type="RefSeq" id="WP_200339304.1">
    <property type="nucleotide sequence ID" value="NZ_NRRL01000005.1"/>
</dbReference>
<dbReference type="InterPro" id="IPR011990">
    <property type="entry name" value="TPR-like_helical_dom_sf"/>
</dbReference>
<protein>
    <recommendedName>
        <fullName evidence="3">Peptidoglycan binding-like domain-containing protein</fullName>
    </recommendedName>
</protein>
<evidence type="ECO:0000256" key="1">
    <source>
        <dbReference type="SAM" id="MobiDB-lite"/>
    </source>
</evidence>
<keyword evidence="5" id="KW-1185">Reference proteome</keyword>
<feature type="domain" description="Peptidoglycan binding-like" evidence="3">
    <location>
        <begin position="65"/>
        <end position="118"/>
    </location>
</feature>
<dbReference type="Gene3D" id="1.25.40.10">
    <property type="entry name" value="Tetratricopeptide repeat domain"/>
    <property type="match status" value="1"/>
</dbReference>
<dbReference type="InterPro" id="IPR050767">
    <property type="entry name" value="Sel1_AlgK"/>
</dbReference>
<proteinExistence type="predicted"/>
<reference evidence="4 5" key="1">
    <citation type="journal article" date="2020" name="Microorganisms">
        <title>Osmotic Adaptation and Compatible Solute Biosynthesis of Phototrophic Bacteria as Revealed from Genome Analyses.</title>
        <authorList>
            <person name="Imhoff J.F."/>
            <person name="Rahn T."/>
            <person name="Kunzel S."/>
            <person name="Keller A."/>
            <person name="Neulinger S.C."/>
        </authorList>
    </citation>
    <scope>NUCLEOTIDE SEQUENCE [LARGE SCALE GENOMIC DNA]</scope>
    <source>
        <strain evidence="4 5">DSM 9895</strain>
    </source>
</reference>
<dbReference type="InterPro" id="IPR036365">
    <property type="entry name" value="PGBD-like_sf"/>
</dbReference>
<dbReference type="PROSITE" id="PS51318">
    <property type="entry name" value="TAT"/>
    <property type="match status" value="1"/>
</dbReference>
<dbReference type="EMBL" id="NRRL01000005">
    <property type="protein sequence ID" value="MBK1667238.1"/>
    <property type="molecule type" value="Genomic_DNA"/>
</dbReference>
<dbReference type="Proteomes" id="UP001296873">
    <property type="component" value="Unassembled WGS sequence"/>
</dbReference>
<gene>
    <name evidence="4" type="ORF">CKO28_04170</name>
</gene>
<dbReference type="PANTHER" id="PTHR11102">
    <property type="entry name" value="SEL-1-LIKE PROTEIN"/>
    <property type="match status" value="1"/>
</dbReference>
<name>A0ABS1DC01_9PROT</name>